<keyword evidence="4" id="KW-1185">Reference proteome</keyword>
<proteinExistence type="predicted"/>
<evidence type="ECO:0000313" key="3">
    <source>
        <dbReference type="EnsemblMetazoa" id="AALB014110-PA"/>
    </source>
</evidence>
<evidence type="ECO:0000256" key="2">
    <source>
        <dbReference type="SAM" id="SignalP"/>
    </source>
</evidence>
<reference evidence="3 4" key="1">
    <citation type="journal article" date="2017" name="G3 (Bethesda)">
        <title>The Physical Genome Mapping of Anopheles albimanus Corrected Scaffold Misassemblies and Identified Interarm Rearrangements in Genus Anopheles.</title>
        <authorList>
            <person name="Artemov G.N."/>
            <person name="Peery A.N."/>
            <person name="Jiang X."/>
            <person name="Tu Z."/>
            <person name="Stegniy V.N."/>
            <person name="Sharakhova M.V."/>
            <person name="Sharakhov I.V."/>
        </authorList>
    </citation>
    <scope>NUCLEOTIDE SEQUENCE [LARGE SCALE GENOMIC DNA]</scope>
    <source>
        <strain evidence="3 4">ALBI9_A</strain>
    </source>
</reference>
<evidence type="ECO:0000313" key="4">
    <source>
        <dbReference type="Proteomes" id="UP000069272"/>
    </source>
</evidence>
<dbReference type="EnsemblMetazoa" id="AALB014110-RA">
    <property type="protein sequence ID" value="AALB014110-PA"/>
    <property type="gene ID" value="AALB014110"/>
</dbReference>
<keyword evidence="2" id="KW-0732">Signal</keyword>
<dbReference type="AlphaFoldDB" id="A0A182FWS1"/>
<dbReference type="Proteomes" id="UP000069272">
    <property type="component" value="Chromosome 2L"/>
</dbReference>
<name>A0A182FWS1_ANOAL</name>
<feature type="signal peptide" evidence="2">
    <location>
        <begin position="1"/>
        <end position="23"/>
    </location>
</feature>
<feature type="region of interest" description="Disordered" evidence="1">
    <location>
        <begin position="23"/>
        <end position="67"/>
    </location>
</feature>
<sequence>MEHITRIMLVVCVLLLLGFNARGQESDSNEQHTTEPSVEPQENPEQESVAVDEDGPRRDDGDVTLTEDIDGMLPNVVSIIVAPCMQGYRADHKGKCRPVI</sequence>
<feature type="chain" id="PRO_5043646549" evidence="2">
    <location>
        <begin position="24"/>
        <end position="100"/>
    </location>
</feature>
<accession>A0A182FWS1</accession>
<protein>
    <submittedName>
        <fullName evidence="3">Uncharacterized protein</fullName>
    </submittedName>
</protein>
<organism evidence="3 4">
    <name type="scientific">Anopheles albimanus</name>
    <name type="common">New world malaria mosquito</name>
    <dbReference type="NCBI Taxonomy" id="7167"/>
    <lineage>
        <taxon>Eukaryota</taxon>
        <taxon>Metazoa</taxon>
        <taxon>Ecdysozoa</taxon>
        <taxon>Arthropoda</taxon>
        <taxon>Hexapoda</taxon>
        <taxon>Insecta</taxon>
        <taxon>Pterygota</taxon>
        <taxon>Neoptera</taxon>
        <taxon>Endopterygota</taxon>
        <taxon>Diptera</taxon>
        <taxon>Nematocera</taxon>
        <taxon>Culicoidea</taxon>
        <taxon>Culicidae</taxon>
        <taxon>Anophelinae</taxon>
        <taxon>Anopheles</taxon>
    </lineage>
</organism>
<dbReference type="VEuPathDB" id="VectorBase:AALB014110"/>
<reference evidence="3" key="2">
    <citation type="submission" date="2022-08" db="UniProtKB">
        <authorList>
            <consortium name="EnsemblMetazoa"/>
        </authorList>
    </citation>
    <scope>IDENTIFICATION</scope>
    <source>
        <strain evidence="3">STECLA/ALBI9_A</strain>
    </source>
</reference>
<evidence type="ECO:0000256" key="1">
    <source>
        <dbReference type="SAM" id="MobiDB-lite"/>
    </source>
</evidence>
<feature type="compositionally biased region" description="Acidic residues" evidence="1">
    <location>
        <begin position="42"/>
        <end position="53"/>
    </location>
</feature>